<keyword evidence="1" id="KW-0812">Transmembrane</keyword>
<feature type="transmembrane region" description="Helical" evidence="1">
    <location>
        <begin position="51"/>
        <end position="69"/>
    </location>
</feature>
<accession>A0A0G0ING9</accession>
<dbReference type="AlphaFoldDB" id="A0A0G0ING9"/>
<proteinExistence type="predicted"/>
<evidence type="ECO:0000313" key="3">
    <source>
        <dbReference type="Proteomes" id="UP000034917"/>
    </source>
</evidence>
<sequence length="71" mass="7697">MPDKKPGRKVFLFKSFNRGKNATRLVSSGPDSDYNALHILSKDVKKTAIKLLLGLTAACGAGGAIFYFLTH</sequence>
<gene>
    <name evidence="2" type="ORF">US40_C0006G0036</name>
</gene>
<reference evidence="2 3" key="1">
    <citation type="journal article" date="2015" name="Nature">
        <title>rRNA introns, odd ribosomes, and small enigmatic genomes across a large radiation of phyla.</title>
        <authorList>
            <person name="Brown C.T."/>
            <person name="Hug L.A."/>
            <person name="Thomas B.C."/>
            <person name="Sharon I."/>
            <person name="Castelle C.J."/>
            <person name="Singh A."/>
            <person name="Wilkins M.J."/>
            <person name="Williams K.H."/>
            <person name="Banfield J.F."/>
        </authorList>
    </citation>
    <scope>NUCLEOTIDE SEQUENCE [LARGE SCALE GENOMIC DNA]</scope>
</reference>
<protein>
    <submittedName>
        <fullName evidence="2">Uncharacterized protein</fullName>
    </submittedName>
</protein>
<dbReference type="Proteomes" id="UP000034917">
    <property type="component" value="Unassembled WGS sequence"/>
</dbReference>
<comment type="caution">
    <text evidence="2">The sequence shown here is derived from an EMBL/GenBank/DDBJ whole genome shotgun (WGS) entry which is preliminary data.</text>
</comment>
<evidence type="ECO:0000313" key="2">
    <source>
        <dbReference type="EMBL" id="KKQ25719.1"/>
    </source>
</evidence>
<keyword evidence="1" id="KW-1133">Transmembrane helix</keyword>
<name>A0A0G0ING9_9BACT</name>
<dbReference type="EMBL" id="LBSV01000006">
    <property type="protein sequence ID" value="KKQ25719.1"/>
    <property type="molecule type" value="Genomic_DNA"/>
</dbReference>
<evidence type="ECO:0000256" key="1">
    <source>
        <dbReference type="SAM" id="Phobius"/>
    </source>
</evidence>
<organism evidence="2 3">
    <name type="scientific">Candidatus Roizmanbacteria bacterium GW2011_GWC2_37_13</name>
    <dbReference type="NCBI Taxonomy" id="1618486"/>
    <lineage>
        <taxon>Bacteria</taxon>
        <taxon>Candidatus Roizmaniibacteriota</taxon>
    </lineage>
</organism>
<keyword evidence="1" id="KW-0472">Membrane</keyword>